<dbReference type="Proteomes" id="UP001392437">
    <property type="component" value="Unassembled WGS sequence"/>
</dbReference>
<name>A0AAW0QTP8_9PEZI</name>
<accession>A0AAW0QTP8</accession>
<sequence>MQPGHIRPKTRSQEREDRRRAKEAVRGGKGRKPNGKLASGRPADGQSSAALRTSVPWGGPYYQGKDVSVVNLAPQYKRARIGADRDASWVDDHHPDLRNRGCPRPNNFIIPINSMNRLQENRQDQITPRSLVSAMLWDQAQLPQPDIATVVNFDEVPLFQSSELSLDDFKQLMDDEWQPNEGKINSTVRIHYKELLMYMRQAEYVSWPYQFRYPQDANGDGESKGSWVLIVIRIEAIELPSGRQDRYASEIAIFDPQEADREFRRRQIKSRLMYFLSRGDIFSDRESWVADTDTRTGPARLQPGKDWATGHACYQIAHELFRRLRCILAAGRRGRYDASFWRPLEEDFNSDMARKLMLSACAQRAIEKSEYYGRLAIEFPGFANSKDAYNYQPSDLDPRTEHQKLVEQTDDGVTPITMILRRPEDIGLWSVHLDADQWLEGKWAYLQAPGEPTTTRDDRRYALSRQGK</sequence>
<proteinExistence type="predicted"/>
<keyword evidence="3" id="KW-1185">Reference proteome</keyword>
<dbReference type="AlphaFoldDB" id="A0AAW0QTP8"/>
<evidence type="ECO:0000313" key="2">
    <source>
        <dbReference type="EMBL" id="KAK8106056.1"/>
    </source>
</evidence>
<feature type="compositionally biased region" description="Basic residues" evidence="1">
    <location>
        <begin position="1"/>
        <end position="10"/>
    </location>
</feature>
<organism evidence="2 3">
    <name type="scientific">Apiospora kogelbergensis</name>
    <dbReference type="NCBI Taxonomy" id="1337665"/>
    <lineage>
        <taxon>Eukaryota</taxon>
        <taxon>Fungi</taxon>
        <taxon>Dikarya</taxon>
        <taxon>Ascomycota</taxon>
        <taxon>Pezizomycotina</taxon>
        <taxon>Sordariomycetes</taxon>
        <taxon>Xylariomycetidae</taxon>
        <taxon>Amphisphaeriales</taxon>
        <taxon>Apiosporaceae</taxon>
        <taxon>Apiospora</taxon>
    </lineage>
</organism>
<evidence type="ECO:0000313" key="3">
    <source>
        <dbReference type="Proteomes" id="UP001392437"/>
    </source>
</evidence>
<protein>
    <submittedName>
        <fullName evidence="2">Uncharacterized protein</fullName>
    </submittedName>
</protein>
<evidence type="ECO:0000256" key="1">
    <source>
        <dbReference type="SAM" id="MobiDB-lite"/>
    </source>
</evidence>
<feature type="compositionally biased region" description="Basic and acidic residues" evidence="1">
    <location>
        <begin position="11"/>
        <end position="26"/>
    </location>
</feature>
<gene>
    <name evidence="2" type="ORF">PG999_009415</name>
</gene>
<dbReference type="EMBL" id="JAQQWP010000008">
    <property type="protein sequence ID" value="KAK8106056.1"/>
    <property type="molecule type" value="Genomic_DNA"/>
</dbReference>
<comment type="caution">
    <text evidence="2">The sequence shown here is derived from an EMBL/GenBank/DDBJ whole genome shotgun (WGS) entry which is preliminary data.</text>
</comment>
<reference evidence="2 3" key="1">
    <citation type="submission" date="2023-01" db="EMBL/GenBank/DDBJ databases">
        <title>Analysis of 21 Apiospora genomes using comparative genomics revels a genus with tremendous synthesis potential of carbohydrate active enzymes and secondary metabolites.</title>
        <authorList>
            <person name="Sorensen T."/>
        </authorList>
    </citation>
    <scope>NUCLEOTIDE SEQUENCE [LARGE SCALE GENOMIC DNA]</scope>
    <source>
        <strain evidence="2 3">CBS 117206</strain>
    </source>
</reference>
<feature type="region of interest" description="Disordered" evidence="1">
    <location>
        <begin position="1"/>
        <end position="57"/>
    </location>
</feature>